<keyword evidence="2" id="KW-1185">Reference proteome</keyword>
<reference evidence="1" key="1">
    <citation type="submission" date="2020-03" db="EMBL/GenBank/DDBJ databases">
        <title>Castanea mollissima Vanexum genome sequencing.</title>
        <authorList>
            <person name="Staton M."/>
        </authorList>
    </citation>
    <scope>NUCLEOTIDE SEQUENCE</scope>
    <source>
        <tissue evidence="1">Leaf</tissue>
    </source>
</reference>
<sequence>KNVVSKSKLVKKVDLLKALSDCRSTT</sequence>
<evidence type="ECO:0000313" key="2">
    <source>
        <dbReference type="Proteomes" id="UP000737018"/>
    </source>
</evidence>
<feature type="non-terminal residue" evidence="1">
    <location>
        <position position="1"/>
    </location>
</feature>
<dbReference type="AlphaFoldDB" id="A0A8J4QDH3"/>
<gene>
    <name evidence="1" type="ORF">CMV_022668</name>
</gene>
<dbReference type="EMBL" id="JRKL02004811">
    <property type="protein sequence ID" value="KAF3951705.1"/>
    <property type="molecule type" value="Genomic_DNA"/>
</dbReference>
<organism evidence="1 2">
    <name type="scientific">Castanea mollissima</name>
    <name type="common">Chinese chestnut</name>
    <dbReference type="NCBI Taxonomy" id="60419"/>
    <lineage>
        <taxon>Eukaryota</taxon>
        <taxon>Viridiplantae</taxon>
        <taxon>Streptophyta</taxon>
        <taxon>Embryophyta</taxon>
        <taxon>Tracheophyta</taxon>
        <taxon>Spermatophyta</taxon>
        <taxon>Magnoliopsida</taxon>
        <taxon>eudicotyledons</taxon>
        <taxon>Gunneridae</taxon>
        <taxon>Pentapetalae</taxon>
        <taxon>rosids</taxon>
        <taxon>fabids</taxon>
        <taxon>Fagales</taxon>
        <taxon>Fagaceae</taxon>
        <taxon>Castanea</taxon>
    </lineage>
</organism>
<accession>A0A8J4QDH3</accession>
<evidence type="ECO:0000313" key="1">
    <source>
        <dbReference type="EMBL" id="KAF3951705.1"/>
    </source>
</evidence>
<proteinExistence type="predicted"/>
<name>A0A8J4QDH3_9ROSI</name>
<comment type="caution">
    <text evidence="1">The sequence shown here is derived from an EMBL/GenBank/DDBJ whole genome shotgun (WGS) entry which is preliminary data.</text>
</comment>
<dbReference type="Proteomes" id="UP000737018">
    <property type="component" value="Unassembled WGS sequence"/>
</dbReference>
<protein>
    <submittedName>
        <fullName evidence="1">Uncharacterized protein</fullName>
    </submittedName>
</protein>